<sequence length="248" mass="26138">MSIGDELQQYYRDLVKRTDELERAINEAADSWLARTLDLDEEIRAAGKLVIGALRNQVIPTVKKIADTLSMSDVLRDHKNGWQTIDSGARGISDKLDDEVNGIRGQVHWTGAAANAYGVSVGHQKTAVTGLSTAAQAIQTSLEAVASALDTAGYTIIPGVAGLLLSIAGAIATAVTVVGLPATLAFVLTTIATFLASAAAIIAGFVSVENAQSDQANALQRALDAQGDWPTPNVASYNSQQRDQWIPL</sequence>
<dbReference type="RefSeq" id="WP_236976748.1">
    <property type="nucleotide sequence ID" value="NZ_BRXE01000052.1"/>
</dbReference>
<organism evidence="3 4">
    <name type="scientific">Mycobacterium kiyosense</name>
    <dbReference type="NCBI Taxonomy" id="2871094"/>
    <lineage>
        <taxon>Bacteria</taxon>
        <taxon>Bacillati</taxon>
        <taxon>Actinomycetota</taxon>
        <taxon>Actinomycetes</taxon>
        <taxon>Mycobacteriales</taxon>
        <taxon>Mycobacteriaceae</taxon>
        <taxon>Mycobacterium</taxon>
    </lineage>
</organism>
<dbReference type="EMBL" id="BRZI01000057">
    <property type="protein sequence ID" value="GLD32885.1"/>
    <property type="molecule type" value="Genomic_DNA"/>
</dbReference>
<dbReference type="GeneID" id="83631862"/>
<keyword evidence="1" id="KW-1133">Transmembrane helix</keyword>
<dbReference type="EMBL" id="BRXE01000052">
    <property type="protein sequence ID" value="GLB84509.1"/>
    <property type="molecule type" value="Genomic_DNA"/>
</dbReference>
<proteinExistence type="predicted"/>
<reference evidence="3" key="1">
    <citation type="submission" date="2022-08" db="EMBL/GenBank/DDBJ databases">
        <title>Mycobacterium kiyosense sp. nov., scotochromogenic slow-glowing species isolated from respiratory specimens.</title>
        <authorList>
            <person name="Fukano H."/>
            <person name="Kazumi Y."/>
            <person name="Sakagami N."/>
            <person name="Ato M."/>
            <person name="Mitarai S."/>
            <person name="Hoshino Y."/>
        </authorList>
    </citation>
    <scope>NUCLEOTIDE SEQUENCE</scope>
    <source>
        <strain evidence="3">1413</strain>
        <strain evidence="2">SRL2020-028</strain>
    </source>
</reference>
<feature type="transmembrane region" description="Helical" evidence="1">
    <location>
        <begin position="156"/>
        <end position="178"/>
    </location>
</feature>
<evidence type="ECO:0000256" key="1">
    <source>
        <dbReference type="SAM" id="Phobius"/>
    </source>
</evidence>
<dbReference type="Proteomes" id="UP001165663">
    <property type="component" value="Unassembled WGS sequence"/>
</dbReference>
<keyword evidence="4" id="KW-1185">Reference proteome</keyword>
<evidence type="ECO:0000313" key="3">
    <source>
        <dbReference type="EMBL" id="GLD32885.1"/>
    </source>
</evidence>
<protein>
    <recommendedName>
        <fullName evidence="5">ESX-1 secretion-associated protein EspA/EspE-like domain-containing protein</fullName>
    </recommendedName>
</protein>
<dbReference type="Gene3D" id="1.10.287.1060">
    <property type="entry name" value="ESAT-6-like"/>
    <property type="match status" value="1"/>
</dbReference>
<feature type="transmembrane region" description="Helical" evidence="1">
    <location>
        <begin position="184"/>
        <end position="206"/>
    </location>
</feature>
<dbReference type="AlphaFoldDB" id="A0A9P3QBU8"/>
<accession>A0A9P3QBU8</accession>
<comment type="caution">
    <text evidence="3">The sequence shown here is derived from an EMBL/GenBank/DDBJ whole genome shotgun (WGS) entry which is preliminary data.</text>
</comment>
<evidence type="ECO:0000313" key="4">
    <source>
        <dbReference type="Proteomes" id="UP001064782"/>
    </source>
</evidence>
<keyword evidence="1" id="KW-0812">Transmembrane</keyword>
<evidence type="ECO:0008006" key="5">
    <source>
        <dbReference type="Google" id="ProtNLM"/>
    </source>
</evidence>
<gene>
    <name evidence="3" type="ORF">Mkiyose1413_47680</name>
    <name evidence="2" type="ORF">SRL2020028_37650</name>
</gene>
<dbReference type="Proteomes" id="UP001064782">
    <property type="component" value="Unassembled WGS sequence"/>
</dbReference>
<name>A0A9P3QBU8_9MYCO</name>
<evidence type="ECO:0000313" key="2">
    <source>
        <dbReference type="EMBL" id="GLB84509.1"/>
    </source>
</evidence>
<keyword evidence="1" id="KW-0472">Membrane</keyword>